<name>A0A8H7URY5_9FUNG</name>
<dbReference type="EMBL" id="JAEPRD010000237">
    <property type="protein sequence ID" value="KAG2193355.1"/>
    <property type="molecule type" value="Genomic_DNA"/>
</dbReference>
<organism evidence="11 12">
    <name type="scientific">Mucor saturninus</name>
    <dbReference type="NCBI Taxonomy" id="64648"/>
    <lineage>
        <taxon>Eukaryota</taxon>
        <taxon>Fungi</taxon>
        <taxon>Fungi incertae sedis</taxon>
        <taxon>Mucoromycota</taxon>
        <taxon>Mucoromycotina</taxon>
        <taxon>Mucoromycetes</taxon>
        <taxon>Mucorales</taxon>
        <taxon>Mucorineae</taxon>
        <taxon>Mucoraceae</taxon>
        <taxon>Mucor</taxon>
    </lineage>
</organism>
<keyword evidence="2" id="KW-0479">Metal-binding</keyword>
<keyword evidence="4 7" id="KW-0863">Zinc-finger</keyword>
<feature type="compositionally biased region" description="Basic residues" evidence="9">
    <location>
        <begin position="1"/>
        <end position="14"/>
    </location>
</feature>
<dbReference type="InterPro" id="IPR013087">
    <property type="entry name" value="Znf_C2H2_type"/>
</dbReference>
<evidence type="ECO:0000256" key="8">
    <source>
        <dbReference type="SAM" id="Coils"/>
    </source>
</evidence>
<dbReference type="OrthoDB" id="2202020at2759"/>
<dbReference type="Gene3D" id="3.30.160.60">
    <property type="entry name" value="Classic Zinc Finger"/>
    <property type="match status" value="2"/>
</dbReference>
<dbReference type="AlphaFoldDB" id="A0A8H7URY5"/>
<reference evidence="11" key="1">
    <citation type="submission" date="2020-12" db="EMBL/GenBank/DDBJ databases">
        <title>Metabolic potential, ecology and presence of endohyphal bacteria is reflected in genomic diversity of Mucoromycotina.</title>
        <authorList>
            <person name="Muszewska A."/>
            <person name="Okrasinska A."/>
            <person name="Steczkiewicz K."/>
            <person name="Drgas O."/>
            <person name="Orlowska M."/>
            <person name="Perlinska-Lenart U."/>
            <person name="Aleksandrzak-Piekarczyk T."/>
            <person name="Szatraj K."/>
            <person name="Zielenkiewicz U."/>
            <person name="Pilsyk S."/>
            <person name="Malc E."/>
            <person name="Mieczkowski P."/>
            <person name="Kruszewska J.S."/>
            <person name="Biernat P."/>
            <person name="Pawlowska J."/>
        </authorList>
    </citation>
    <scope>NUCLEOTIDE SEQUENCE</scope>
    <source>
        <strain evidence="11">WA0000017839</strain>
    </source>
</reference>
<dbReference type="GO" id="GO:0005634">
    <property type="term" value="C:nucleus"/>
    <property type="evidence" value="ECO:0007669"/>
    <property type="project" value="UniProtKB-SubCell"/>
</dbReference>
<evidence type="ECO:0000256" key="7">
    <source>
        <dbReference type="PROSITE-ProRule" id="PRU00042"/>
    </source>
</evidence>
<accession>A0A8H7URY5</accession>
<dbReference type="SMART" id="SM00355">
    <property type="entry name" value="ZnF_C2H2"/>
    <property type="match status" value="10"/>
</dbReference>
<evidence type="ECO:0000256" key="9">
    <source>
        <dbReference type="SAM" id="MobiDB-lite"/>
    </source>
</evidence>
<evidence type="ECO:0000313" key="12">
    <source>
        <dbReference type="Proteomes" id="UP000603453"/>
    </source>
</evidence>
<gene>
    <name evidence="11" type="ORF">INT47_001019</name>
</gene>
<dbReference type="Proteomes" id="UP000603453">
    <property type="component" value="Unassembled WGS sequence"/>
</dbReference>
<keyword evidence="6" id="KW-0539">Nucleus</keyword>
<evidence type="ECO:0000256" key="3">
    <source>
        <dbReference type="ARBA" id="ARBA00022737"/>
    </source>
</evidence>
<feature type="coiled-coil region" evidence="8">
    <location>
        <begin position="509"/>
        <end position="536"/>
    </location>
</feature>
<evidence type="ECO:0000313" key="11">
    <source>
        <dbReference type="EMBL" id="KAG2193355.1"/>
    </source>
</evidence>
<proteinExistence type="predicted"/>
<evidence type="ECO:0000256" key="5">
    <source>
        <dbReference type="ARBA" id="ARBA00022833"/>
    </source>
</evidence>
<comment type="caution">
    <text evidence="11">The sequence shown here is derived from an EMBL/GenBank/DDBJ whole genome shotgun (WGS) entry which is preliminary data.</text>
</comment>
<evidence type="ECO:0000256" key="6">
    <source>
        <dbReference type="ARBA" id="ARBA00023242"/>
    </source>
</evidence>
<dbReference type="PROSITE" id="PS50157">
    <property type="entry name" value="ZINC_FINGER_C2H2_2"/>
    <property type="match status" value="1"/>
</dbReference>
<dbReference type="PANTHER" id="PTHR24406">
    <property type="entry name" value="TRANSCRIPTIONAL REPRESSOR CTCFL-RELATED"/>
    <property type="match status" value="1"/>
</dbReference>
<feature type="region of interest" description="Disordered" evidence="9">
    <location>
        <begin position="1"/>
        <end position="21"/>
    </location>
</feature>
<dbReference type="GO" id="GO:0008270">
    <property type="term" value="F:zinc ion binding"/>
    <property type="evidence" value="ECO:0007669"/>
    <property type="project" value="UniProtKB-KW"/>
</dbReference>
<keyword evidence="5" id="KW-0862">Zinc</keyword>
<evidence type="ECO:0000256" key="4">
    <source>
        <dbReference type="ARBA" id="ARBA00022771"/>
    </source>
</evidence>
<keyword evidence="12" id="KW-1185">Reference proteome</keyword>
<sequence length="709" mass="82527">MKIKSTPRRSKTRLIRPEPEQIRTESQTLVITDLNNIDIKTEQDDKALIPLRQVTGSRRVTIKREPLDQDSKDLLSGSAEEKSLENLKCNQCRLSFINLEHLNKHMELCHGVNDSKVQAPPRKLNLHCHSCQINFTGRREYSSHLRVTHLLTSQIPAQYKPNRDLRPIIDERTRYCNVCRRTYKSIPIYRTHLKGYHKMGKKPMKRKPGDYSCNICGRLYASKIVWTYHCIRKHYGPKFYPTVQAHAGIATPDFHDRNNRCSACEVSFHNTQSYQDHLIFIYGSKRLGLDVDDAPGIFDPHIGNVLTAIDKNYYCSGCKTKFHSTAAYYHHLFYYYCRRVTNKLFNELHSFANPFKDTDTICECGVCKISAIKSGTPVLSKDDPHAKSLPDLDNEDNKCTVCEFTFRSKIYYERHLLAKYGSKVFTGMNEKDPHLNTVPDITGTNKQCIGCKKIFDTRNSYFAHLRHIYGNHIIPASFDLHLDTVPNLNDKSYQCIGCEMKFRGKARFHEHLKSNYNDLKNNCNDLKSNYKDISNEADIVKFECKRCSTQFSSYNLHQFHLRYSPCAASSNRSNQHNNTVPNVRDKNLQCIGCKQTFHESYAYHYHLTVNYNLDTTRGPDDPHLNTMPDLHSKNRKCLACKMVYPNDFTFWVHLLRKYNLKPKCENTNDDLHVNVVRNEDDEKNYCPACDRIFLYWDSYLHHINQLHGS</sequence>
<evidence type="ECO:0000256" key="2">
    <source>
        <dbReference type="ARBA" id="ARBA00022723"/>
    </source>
</evidence>
<dbReference type="InterPro" id="IPR050888">
    <property type="entry name" value="ZnF_C2H2-type_TF"/>
</dbReference>
<comment type="subcellular location">
    <subcellularLocation>
        <location evidence="1">Nucleus</location>
    </subcellularLocation>
</comment>
<feature type="domain" description="C2H2-type" evidence="10">
    <location>
        <begin position="87"/>
        <end position="115"/>
    </location>
</feature>
<keyword evidence="8" id="KW-0175">Coiled coil</keyword>
<dbReference type="PROSITE" id="PS00028">
    <property type="entry name" value="ZINC_FINGER_C2H2_1"/>
    <property type="match status" value="5"/>
</dbReference>
<protein>
    <recommendedName>
        <fullName evidence="10">C2H2-type domain-containing protein</fullName>
    </recommendedName>
</protein>
<keyword evidence="3" id="KW-0677">Repeat</keyword>
<evidence type="ECO:0000259" key="10">
    <source>
        <dbReference type="PROSITE" id="PS50157"/>
    </source>
</evidence>
<evidence type="ECO:0000256" key="1">
    <source>
        <dbReference type="ARBA" id="ARBA00004123"/>
    </source>
</evidence>